<reference evidence="12" key="1">
    <citation type="submission" date="2010-03" db="EMBL/GenBank/DDBJ databases">
        <title>The genome sequence of Synergistetes sp. SGP1.</title>
        <authorList>
            <consortium name="metaHIT consortium -- http://www.metahit.eu/"/>
            <person name="Pajon A."/>
            <person name="Turner K."/>
            <person name="Parkhill J."/>
            <person name="Wade W."/>
            <person name="Vartoukian S."/>
        </authorList>
    </citation>
    <scope>NUCLEOTIDE SEQUENCE [LARGE SCALE GENOMIC DNA]</scope>
    <source>
        <strain evidence="12">SGP1</strain>
    </source>
</reference>
<sequence>MENRDACPRKAEPVLPRGARPSLYLHVPFCAAKCGYCSFYSRRAGDGEVAAWLDALEAEARAWRDRLGGRVPPRTLYVGGGTPSLLTPGDWRRVLRILEVMADLSPLEEASVEANPSSLTKEHLAVWRDGGFTRVSLGVQSLDDGELRRIGRLHDAAGALRAMAMVLGAGLHLSVDLIFGLPGQTLRSWSASLRGVLAAGVGHLSTYQLTLEPDAPMSRQSLSLPDGYPLYRYAQWFLAKNKFLQYEISSFAPSGAECRHNLAYWRQEPVLPLGPAAWGYLDGWRWSNPPTLEAYLEAARCGFPDPLAGAERLSPRARALEAAILALRTRWGIDRLEFARRWGTGVLREVEGVLLGLPPRLLRTEEGALALTPSGMRVGNAVWTELMALEDRGAGD</sequence>
<protein>
    <recommendedName>
        <fullName evidence="2 9">Heme chaperone HemW</fullName>
    </recommendedName>
</protein>
<dbReference type="RefSeq" id="WP_015556014.1">
    <property type="nucleotide sequence ID" value="NC_021038.1"/>
</dbReference>
<dbReference type="PANTHER" id="PTHR13932">
    <property type="entry name" value="COPROPORPHYRINIGEN III OXIDASE"/>
    <property type="match status" value="1"/>
</dbReference>
<keyword evidence="7 9" id="KW-0411">Iron-sulfur</keyword>
<dbReference type="PANTHER" id="PTHR13932:SF5">
    <property type="entry name" value="RADICAL S-ADENOSYL METHIONINE DOMAIN-CONTAINING PROTEIN 1, MITOCHONDRIAL"/>
    <property type="match status" value="1"/>
</dbReference>
<dbReference type="KEGG" id="sbr:SY1_04070"/>
<accession>A0AB94IVU4</accession>
<dbReference type="PROSITE" id="PS51918">
    <property type="entry name" value="RADICAL_SAM"/>
    <property type="match status" value="1"/>
</dbReference>
<dbReference type="SFLD" id="SFLDS00029">
    <property type="entry name" value="Radical_SAM"/>
    <property type="match status" value="1"/>
</dbReference>
<dbReference type="Gene3D" id="3.20.20.70">
    <property type="entry name" value="Aldolase class I"/>
    <property type="match status" value="1"/>
</dbReference>
<dbReference type="GO" id="GO:0004109">
    <property type="term" value="F:coproporphyrinogen oxidase activity"/>
    <property type="evidence" value="ECO:0007669"/>
    <property type="project" value="InterPro"/>
</dbReference>
<dbReference type="InterPro" id="IPR058240">
    <property type="entry name" value="rSAM_sf"/>
</dbReference>
<evidence type="ECO:0000256" key="9">
    <source>
        <dbReference type="RuleBase" id="RU364116"/>
    </source>
</evidence>
<keyword evidence="9" id="KW-0004">4Fe-4S</keyword>
<evidence type="ECO:0000256" key="1">
    <source>
        <dbReference type="ARBA" id="ARBA00006100"/>
    </source>
</evidence>
<dbReference type="InterPro" id="IPR004559">
    <property type="entry name" value="HemW-like"/>
</dbReference>
<keyword evidence="9" id="KW-0963">Cytoplasm</keyword>
<dbReference type="SMART" id="SM00729">
    <property type="entry name" value="Elp3"/>
    <property type="match status" value="1"/>
</dbReference>
<organism evidence="11 12">
    <name type="scientific">Fretibacterium fastidiosum</name>
    <dbReference type="NCBI Taxonomy" id="651822"/>
    <lineage>
        <taxon>Bacteria</taxon>
        <taxon>Thermotogati</taxon>
        <taxon>Synergistota</taxon>
        <taxon>Synergistia</taxon>
        <taxon>Synergistales</taxon>
        <taxon>Aminobacteriaceae</taxon>
        <taxon>Fretibacterium</taxon>
    </lineage>
</organism>
<evidence type="ECO:0000256" key="4">
    <source>
        <dbReference type="ARBA" id="ARBA00022691"/>
    </source>
</evidence>
<evidence type="ECO:0000256" key="2">
    <source>
        <dbReference type="ARBA" id="ARBA00017228"/>
    </source>
</evidence>
<keyword evidence="6 9" id="KW-0408">Iron</keyword>
<dbReference type="InterPro" id="IPR007197">
    <property type="entry name" value="rSAM"/>
</dbReference>
<keyword evidence="12" id="KW-1185">Reference proteome</keyword>
<comment type="subcellular location">
    <subcellularLocation>
        <location evidence="9">Cytoplasm</location>
    </subcellularLocation>
</comment>
<evidence type="ECO:0000256" key="7">
    <source>
        <dbReference type="ARBA" id="ARBA00023014"/>
    </source>
</evidence>
<keyword evidence="3 9" id="KW-0349">Heme</keyword>
<dbReference type="GO" id="GO:0005737">
    <property type="term" value="C:cytoplasm"/>
    <property type="evidence" value="ECO:0007669"/>
    <property type="project" value="UniProtKB-SubCell"/>
</dbReference>
<reference evidence="11 12" key="2">
    <citation type="submission" date="2010-03" db="EMBL/GenBank/DDBJ databases">
        <authorList>
            <person name="Pajon A."/>
        </authorList>
    </citation>
    <scope>NUCLEOTIDE SEQUENCE [LARGE SCALE GENOMIC DNA]</scope>
    <source>
        <strain evidence="11 12">SGP1</strain>
    </source>
</reference>
<comment type="function">
    <text evidence="9">Probably acts as a heme chaperone, transferring heme to an unknown acceptor. Binds one molecule of heme per monomer, possibly covalently. Binds 1 [4Fe-4S] cluster. The cluster is coordinated with 3 cysteines and an exchangeable S-adenosyl-L-methionine.</text>
</comment>
<dbReference type="Pfam" id="PF04055">
    <property type="entry name" value="Radical_SAM"/>
    <property type="match status" value="1"/>
</dbReference>
<evidence type="ECO:0000313" key="11">
    <source>
        <dbReference type="EMBL" id="CBL27867.1"/>
    </source>
</evidence>
<evidence type="ECO:0000256" key="3">
    <source>
        <dbReference type="ARBA" id="ARBA00022617"/>
    </source>
</evidence>
<evidence type="ECO:0000256" key="6">
    <source>
        <dbReference type="ARBA" id="ARBA00023004"/>
    </source>
</evidence>
<dbReference type="InterPro" id="IPR006638">
    <property type="entry name" value="Elp3/MiaA/NifB-like_rSAM"/>
</dbReference>
<evidence type="ECO:0000256" key="8">
    <source>
        <dbReference type="ARBA" id="ARBA00023186"/>
    </source>
</evidence>
<keyword evidence="4 9" id="KW-0949">S-adenosyl-L-methionine</keyword>
<comment type="similarity">
    <text evidence="1">Belongs to the anaerobic coproporphyrinogen-III oxidase family. HemW subfamily.</text>
</comment>
<dbReference type="SUPFAM" id="SSF102114">
    <property type="entry name" value="Radical SAM enzymes"/>
    <property type="match status" value="1"/>
</dbReference>
<evidence type="ECO:0000256" key="5">
    <source>
        <dbReference type="ARBA" id="ARBA00022723"/>
    </source>
</evidence>
<dbReference type="Proteomes" id="UP000008957">
    <property type="component" value="Chromosome"/>
</dbReference>
<gene>
    <name evidence="11" type="ORF">SY1_04070</name>
</gene>
<name>A0AB94IVU4_9BACT</name>
<dbReference type="SFLD" id="SFLDF00562">
    <property type="entry name" value="HemN-like__clustered_with_heat"/>
    <property type="match status" value="1"/>
</dbReference>
<dbReference type="InterPro" id="IPR034505">
    <property type="entry name" value="Coproporphyrinogen-III_oxidase"/>
</dbReference>
<dbReference type="EMBL" id="FP929056">
    <property type="protein sequence ID" value="CBL27867.1"/>
    <property type="molecule type" value="Genomic_DNA"/>
</dbReference>
<dbReference type="GO" id="GO:0006779">
    <property type="term" value="P:porphyrin-containing compound biosynthetic process"/>
    <property type="evidence" value="ECO:0007669"/>
    <property type="project" value="InterPro"/>
</dbReference>
<dbReference type="CDD" id="cd01335">
    <property type="entry name" value="Radical_SAM"/>
    <property type="match status" value="1"/>
</dbReference>
<dbReference type="GO" id="GO:0046872">
    <property type="term" value="F:metal ion binding"/>
    <property type="evidence" value="ECO:0007669"/>
    <property type="project" value="UniProtKB-UniRule"/>
</dbReference>
<dbReference type="AlphaFoldDB" id="A0AB94IVU4"/>
<keyword evidence="11" id="KW-0560">Oxidoreductase</keyword>
<dbReference type="GO" id="GO:0051539">
    <property type="term" value="F:4 iron, 4 sulfur cluster binding"/>
    <property type="evidence" value="ECO:0007669"/>
    <property type="project" value="UniProtKB-UniRule"/>
</dbReference>
<keyword evidence="8 9" id="KW-0143">Chaperone</keyword>
<dbReference type="SFLD" id="SFLDG01065">
    <property type="entry name" value="anaerobic_coproporphyrinogen-I"/>
    <property type="match status" value="1"/>
</dbReference>
<keyword evidence="5 9" id="KW-0479">Metal-binding</keyword>
<feature type="domain" description="Radical SAM core" evidence="10">
    <location>
        <begin position="15"/>
        <end position="252"/>
    </location>
</feature>
<dbReference type="InterPro" id="IPR013785">
    <property type="entry name" value="Aldolase_TIM"/>
</dbReference>
<evidence type="ECO:0000259" key="10">
    <source>
        <dbReference type="PROSITE" id="PS51918"/>
    </source>
</evidence>
<proteinExistence type="inferred from homology"/>
<evidence type="ECO:0000313" key="12">
    <source>
        <dbReference type="Proteomes" id="UP000008957"/>
    </source>
</evidence>
<dbReference type="NCBIfam" id="TIGR00539">
    <property type="entry name" value="hemN_rel"/>
    <property type="match status" value="1"/>
</dbReference>